<dbReference type="EMBL" id="JAIWQS010000011">
    <property type="protein sequence ID" value="KAJ8750029.1"/>
    <property type="molecule type" value="Genomic_DNA"/>
</dbReference>
<sequence>MEECVLDDFMPAYLWTSSSQERLGGFVIEGMDGVTLTMEDIYIIWTSDWYDWLGKKVTILGKKLVVSSLTLDHPVRHSTSQLSLEEK</sequence>
<dbReference type="Proteomes" id="UP001159364">
    <property type="component" value="Linkage Group LG11"/>
</dbReference>
<gene>
    <name evidence="1" type="ORF">K2173_013944</name>
</gene>
<evidence type="ECO:0000313" key="2">
    <source>
        <dbReference type="Proteomes" id="UP001159364"/>
    </source>
</evidence>
<keyword evidence="2" id="KW-1185">Reference proteome</keyword>
<name>A0AAV8SDA6_9ROSI</name>
<accession>A0AAV8SDA6</accession>
<reference evidence="1 2" key="1">
    <citation type="submission" date="2021-09" db="EMBL/GenBank/DDBJ databases">
        <title>Genomic insights and catalytic innovation underlie evolution of tropane alkaloids biosynthesis.</title>
        <authorList>
            <person name="Wang Y.-J."/>
            <person name="Tian T."/>
            <person name="Huang J.-P."/>
            <person name="Huang S.-X."/>
        </authorList>
    </citation>
    <scope>NUCLEOTIDE SEQUENCE [LARGE SCALE GENOMIC DNA]</scope>
    <source>
        <strain evidence="1">KIB-2018</strain>
        <tissue evidence="1">Leaf</tissue>
    </source>
</reference>
<evidence type="ECO:0000313" key="1">
    <source>
        <dbReference type="EMBL" id="KAJ8750029.1"/>
    </source>
</evidence>
<comment type="caution">
    <text evidence="1">The sequence shown here is derived from an EMBL/GenBank/DDBJ whole genome shotgun (WGS) entry which is preliminary data.</text>
</comment>
<protein>
    <submittedName>
        <fullName evidence="1">Uncharacterized protein</fullName>
    </submittedName>
</protein>
<proteinExistence type="predicted"/>
<organism evidence="1 2">
    <name type="scientific">Erythroxylum novogranatense</name>
    <dbReference type="NCBI Taxonomy" id="1862640"/>
    <lineage>
        <taxon>Eukaryota</taxon>
        <taxon>Viridiplantae</taxon>
        <taxon>Streptophyta</taxon>
        <taxon>Embryophyta</taxon>
        <taxon>Tracheophyta</taxon>
        <taxon>Spermatophyta</taxon>
        <taxon>Magnoliopsida</taxon>
        <taxon>eudicotyledons</taxon>
        <taxon>Gunneridae</taxon>
        <taxon>Pentapetalae</taxon>
        <taxon>rosids</taxon>
        <taxon>fabids</taxon>
        <taxon>Malpighiales</taxon>
        <taxon>Erythroxylaceae</taxon>
        <taxon>Erythroxylum</taxon>
    </lineage>
</organism>
<dbReference type="AlphaFoldDB" id="A0AAV8SDA6"/>